<dbReference type="AlphaFoldDB" id="A0A9Q1H858"/>
<organism evidence="1 2">
    <name type="scientific">Holothuria leucospilota</name>
    <name type="common">Black long sea cucumber</name>
    <name type="synonym">Mertensiothuria leucospilota</name>
    <dbReference type="NCBI Taxonomy" id="206669"/>
    <lineage>
        <taxon>Eukaryota</taxon>
        <taxon>Metazoa</taxon>
        <taxon>Echinodermata</taxon>
        <taxon>Eleutherozoa</taxon>
        <taxon>Echinozoa</taxon>
        <taxon>Holothuroidea</taxon>
        <taxon>Aspidochirotacea</taxon>
        <taxon>Aspidochirotida</taxon>
        <taxon>Holothuriidae</taxon>
        <taxon>Holothuria</taxon>
    </lineage>
</organism>
<reference evidence="1" key="1">
    <citation type="submission" date="2021-10" db="EMBL/GenBank/DDBJ databases">
        <title>Tropical sea cucumber genome reveals ecological adaptation and Cuvierian tubules defense mechanism.</title>
        <authorList>
            <person name="Chen T."/>
        </authorList>
    </citation>
    <scope>NUCLEOTIDE SEQUENCE</scope>
    <source>
        <strain evidence="1">Nanhai2018</strain>
        <tissue evidence="1">Muscle</tissue>
    </source>
</reference>
<name>A0A9Q1H858_HOLLE</name>
<keyword evidence="2" id="KW-1185">Reference proteome</keyword>
<comment type="caution">
    <text evidence="1">The sequence shown here is derived from an EMBL/GenBank/DDBJ whole genome shotgun (WGS) entry which is preliminary data.</text>
</comment>
<accession>A0A9Q1H858</accession>
<evidence type="ECO:0000313" key="1">
    <source>
        <dbReference type="EMBL" id="KAJ8036090.1"/>
    </source>
</evidence>
<protein>
    <submittedName>
        <fullName evidence="1">Uncharacterized protein</fullName>
    </submittedName>
</protein>
<evidence type="ECO:0000313" key="2">
    <source>
        <dbReference type="Proteomes" id="UP001152320"/>
    </source>
</evidence>
<dbReference type="EMBL" id="JAIZAY010000009">
    <property type="protein sequence ID" value="KAJ8036090.1"/>
    <property type="molecule type" value="Genomic_DNA"/>
</dbReference>
<sequence>MPLLSTVTLQSINDLSFFSRLSNPLLYLVGGTSCTRKWIDNKRGGGHKENYPDYLQDDEKRAMLQLEDATRKFLAILLKEGRQEKLKSGGPNQNVYGLSSYDYDFQRYF</sequence>
<dbReference type="Proteomes" id="UP001152320">
    <property type="component" value="Chromosome 9"/>
</dbReference>
<gene>
    <name evidence="1" type="ORF">HOLleu_19959</name>
</gene>
<proteinExistence type="predicted"/>